<sequence>MSSHHIVREKQEPALIIMSYNDFNDEYLGQLLEWSPTVFVFENEWDLITSKGIKIDAMFAPSDNINEELQEFTRVIPLQSYSIKGAIDHLISESFPSVNIIGSPDLLQEIIERVHAIDIVLFYETHKYFPVKEILEKWYAKGEELSVINLVSSNQYSVEGLTTVNDNLFVTSENGMVKFKTTNPSIFVVEELK</sequence>
<dbReference type="OrthoDB" id="1132102at2"/>
<name>H8KSJ1_SOLCM</name>
<proteinExistence type="predicted"/>
<dbReference type="Proteomes" id="UP000007590">
    <property type="component" value="Chromosome"/>
</dbReference>
<keyword evidence="2" id="KW-1185">Reference proteome</keyword>
<dbReference type="KEGG" id="scn:Solca_3538"/>
<evidence type="ECO:0008006" key="3">
    <source>
        <dbReference type="Google" id="ProtNLM"/>
    </source>
</evidence>
<protein>
    <recommendedName>
        <fullName evidence="3">Thiamine pyrophosphokinase</fullName>
    </recommendedName>
</protein>
<dbReference type="eggNOG" id="COG1564">
    <property type="taxonomic scope" value="Bacteria"/>
</dbReference>
<accession>H8KSJ1</accession>
<gene>
    <name evidence="1" type="ordered locus">Solca_3538</name>
</gene>
<organism evidence="1 2">
    <name type="scientific">Solitalea canadensis (strain ATCC 29591 / DSM 3403 / JCM 21819 / LMG 8368 / NBRC 15130 / NCIMB 12057 / USAM 9D)</name>
    <name type="common">Flexibacter canadensis</name>
    <dbReference type="NCBI Taxonomy" id="929556"/>
    <lineage>
        <taxon>Bacteria</taxon>
        <taxon>Pseudomonadati</taxon>
        <taxon>Bacteroidota</taxon>
        <taxon>Sphingobacteriia</taxon>
        <taxon>Sphingobacteriales</taxon>
        <taxon>Sphingobacteriaceae</taxon>
        <taxon>Solitalea</taxon>
    </lineage>
</organism>
<dbReference type="EMBL" id="CP003349">
    <property type="protein sequence ID" value="AFD08542.1"/>
    <property type="molecule type" value="Genomic_DNA"/>
</dbReference>
<dbReference type="AlphaFoldDB" id="H8KSJ1"/>
<reference evidence="1" key="1">
    <citation type="submission" date="2012-02" db="EMBL/GenBank/DDBJ databases">
        <title>The complete genome of Solitalea canadensis DSM 3403.</title>
        <authorList>
            <consortium name="US DOE Joint Genome Institute (JGI-PGF)"/>
            <person name="Lucas S."/>
            <person name="Copeland A."/>
            <person name="Lapidus A."/>
            <person name="Glavina del Rio T."/>
            <person name="Dalin E."/>
            <person name="Tice H."/>
            <person name="Bruce D."/>
            <person name="Goodwin L."/>
            <person name="Pitluck S."/>
            <person name="Peters L."/>
            <person name="Ovchinnikova G."/>
            <person name="Lu M."/>
            <person name="Kyrpides N."/>
            <person name="Mavromatis K."/>
            <person name="Ivanova N."/>
            <person name="Brettin T."/>
            <person name="Detter J.C."/>
            <person name="Han C."/>
            <person name="Larimer F."/>
            <person name="Land M."/>
            <person name="Hauser L."/>
            <person name="Markowitz V."/>
            <person name="Cheng J.-F."/>
            <person name="Hugenholtz P."/>
            <person name="Woyke T."/>
            <person name="Wu D."/>
            <person name="Spring S."/>
            <person name="Schroeder M."/>
            <person name="Kopitz M."/>
            <person name="Brambilla E."/>
            <person name="Klenk H.-P."/>
            <person name="Eisen J.A."/>
        </authorList>
    </citation>
    <scope>NUCLEOTIDE SEQUENCE</scope>
    <source>
        <strain evidence="1">DSM 3403</strain>
    </source>
</reference>
<dbReference type="STRING" id="929556.Solca_3538"/>
<evidence type="ECO:0000313" key="2">
    <source>
        <dbReference type="Proteomes" id="UP000007590"/>
    </source>
</evidence>
<evidence type="ECO:0000313" key="1">
    <source>
        <dbReference type="EMBL" id="AFD08542.1"/>
    </source>
</evidence>
<dbReference type="RefSeq" id="WP_014681765.1">
    <property type="nucleotide sequence ID" value="NC_017770.1"/>
</dbReference>
<dbReference type="HOGENOM" id="CLU_044237_4_0_10"/>